<evidence type="ECO:0000256" key="1">
    <source>
        <dbReference type="SAM" id="MobiDB-lite"/>
    </source>
</evidence>
<feature type="transmembrane region" description="Helical" evidence="2">
    <location>
        <begin position="240"/>
        <end position="260"/>
    </location>
</feature>
<feature type="transmembrane region" description="Helical" evidence="2">
    <location>
        <begin position="140"/>
        <end position="162"/>
    </location>
</feature>
<dbReference type="RefSeq" id="WP_083405928.1">
    <property type="nucleotide sequence ID" value="NZ_LT629971.1"/>
</dbReference>
<feature type="transmembrane region" description="Helical" evidence="2">
    <location>
        <begin position="348"/>
        <end position="366"/>
    </location>
</feature>
<dbReference type="OrthoDB" id="3946755at2"/>
<feature type="transmembrane region" description="Helical" evidence="2">
    <location>
        <begin position="112"/>
        <end position="133"/>
    </location>
</feature>
<evidence type="ECO:0000256" key="2">
    <source>
        <dbReference type="SAM" id="Phobius"/>
    </source>
</evidence>
<dbReference type="EMBL" id="LT629971">
    <property type="protein sequence ID" value="SEH50280.1"/>
    <property type="molecule type" value="Genomic_DNA"/>
</dbReference>
<feature type="transmembrane region" description="Helical" evidence="2">
    <location>
        <begin position="373"/>
        <end position="395"/>
    </location>
</feature>
<reference evidence="4" key="1">
    <citation type="submission" date="2016-10" db="EMBL/GenBank/DDBJ databases">
        <authorList>
            <person name="Varghese N."/>
            <person name="Submissions S."/>
        </authorList>
    </citation>
    <scope>NUCLEOTIDE SEQUENCE [LARGE SCALE GENOMIC DNA]</scope>
    <source>
        <strain evidence="4">DSM 45405</strain>
    </source>
</reference>
<evidence type="ECO:0008006" key="5">
    <source>
        <dbReference type="Google" id="ProtNLM"/>
    </source>
</evidence>
<feature type="transmembrane region" description="Helical" evidence="2">
    <location>
        <begin position="193"/>
        <end position="208"/>
    </location>
</feature>
<feature type="transmembrane region" description="Helical" evidence="2">
    <location>
        <begin position="214"/>
        <end position="233"/>
    </location>
</feature>
<name>A0A1H6IQL0_MYCRU</name>
<feature type="compositionally biased region" description="Low complexity" evidence="1">
    <location>
        <begin position="10"/>
        <end position="20"/>
    </location>
</feature>
<keyword evidence="2" id="KW-0472">Membrane</keyword>
<evidence type="ECO:0000313" key="4">
    <source>
        <dbReference type="Proteomes" id="UP000182915"/>
    </source>
</evidence>
<proteinExistence type="predicted"/>
<gene>
    <name evidence="3" type="ORF">SAMN04489835_0621</name>
</gene>
<dbReference type="STRING" id="370526.SAMN04489835_0621"/>
<feature type="transmembrane region" description="Helical" evidence="2">
    <location>
        <begin position="168"/>
        <end position="186"/>
    </location>
</feature>
<dbReference type="Proteomes" id="UP000182915">
    <property type="component" value="Chromosome I"/>
</dbReference>
<organism evidence="3 4">
    <name type="scientific">Mycolicibacterium rutilum</name>
    <name type="common">Mycobacterium rutilum</name>
    <dbReference type="NCBI Taxonomy" id="370526"/>
    <lineage>
        <taxon>Bacteria</taxon>
        <taxon>Bacillati</taxon>
        <taxon>Actinomycetota</taxon>
        <taxon>Actinomycetes</taxon>
        <taxon>Mycobacteriales</taxon>
        <taxon>Mycobacteriaceae</taxon>
        <taxon>Mycolicibacterium</taxon>
    </lineage>
</organism>
<keyword evidence="4" id="KW-1185">Reference proteome</keyword>
<keyword evidence="2" id="KW-1133">Transmembrane helix</keyword>
<sequence length="583" mass="62321">MTAIAERVPETATVATTPSASPPRRAWLIAAGIPTAATALHASYYGSWIVDDAGLSFAYARSLATGAGPVLQPGGEAVEGYSNPAWVAILAIGRLLGLFDRGALFGLSDVVLYPKAVALVCCFGIFTAMFAAAQVFVRRPLLVTVVAGTLTAAIPSFTIWTTSGLENALFALAVTGIAAVLVRAAVHQRLADTRTALIVGSLAALAALSRPDGIIYAAAFPIAIAVTANRYGIRAAARSCLTALAAFAAPTGLYLLWRWFTFGDYLPNTARAKEQGMPSLSDLARAWDVAEYLGLTATFIAIAIVGAAVWRGAIDRVAVAMLGIPLGLAFTALVVLRPDWMEQLRFATPIWPLAALAVVACTTGLLSTLSLRGCVVTVVVIVVAGASLINQFTMWQRLFLANPTVGVCNVAQTHGYRLNGYADIFRLRDASLLAVDGGGTGLTSRMRFVDLSGLADQRIARYWHDDDMAGLRDHVFDDVRPTFVKLFALWFELDRLDLAGDPRFARDYLLLYSGVPGSGEWIRRDAIPDPRTLARARVWGNTTWQQTEARYPGGQPPRWWCGAALRPTPFSDGVPAPSPVRGN</sequence>
<feature type="region of interest" description="Disordered" evidence="1">
    <location>
        <begin position="1"/>
        <end position="20"/>
    </location>
</feature>
<protein>
    <recommendedName>
        <fullName evidence="5">Glycosyltransferase RgtA/B/C/D-like domain-containing protein</fullName>
    </recommendedName>
</protein>
<accession>A0A1H6IQL0</accession>
<evidence type="ECO:0000313" key="3">
    <source>
        <dbReference type="EMBL" id="SEH50280.1"/>
    </source>
</evidence>
<feature type="transmembrane region" description="Helical" evidence="2">
    <location>
        <begin position="317"/>
        <end position="336"/>
    </location>
</feature>
<feature type="transmembrane region" description="Helical" evidence="2">
    <location>
        <begin position="292"/>
        <end position="310"/>
    </location>
</feature>
<dbReference type="AlphaFoldDB" id="A0A1H6IQL0"/>
<keyword evidence="2" id="KW-0812">Transmembrane</keyword>